<name>A0A894KPJ3_9VIRU</name>
<protein>
    <recommendedName>
        <fullName evidence="1">Non-structural protein NS1</fullName>
    </recommendedName>
</protein>
<evidence type="ECO:0000313" key="2">
    <source>
        <dbReference type="EMBL" id="QRW41812.1"/>
    </source>
</evidence>
<sequence>MDHFIRFFNIPAEDALYLRLCTTISRAWRCSHRARGCILYNQCIKENFDTVVTKALNLQDFQAAKQIIRVSRQMMAVKGDLWCNSINYARDHPIPNAECDRNDMISTLLNAYNYSGFQEDVATLKRVTNGPIPVYVDDSLSLIYSFFMPVSTECETSVSEVHRLGKFLLVFYDVKTPKTRIVWQKTIEARQFVTEYLNWGMINFPECMYTKSKRMAQWVVWLPDTMKSIMYDFVERSNLLRILDMDLKTILSFDSKDPGRICFQRFGITGISINSIVELLMTRISNVTLLSLILKTKPRTVFRASIPMIIVRGFLYGYYSPAEVCEWYETDRTCQCCFVEECCANKRILVLDSRAYDVLGRDPQRSGRLIKHNDNTLKKISTFELHHGEMLSRQGDHWVAYICLDSSDALLVAITLIHRYMRGTGLETEFDIQIAMNLLARCYLYWGPTDNATVSTIFHLMCYLILRKQLGDFMNSVLWLDLGSFIEFMSRNERLHPSLAEKMHAAVAKTSLFFLRMTIHGYGEGLNTVLGSEDDVKKLTKRISKLPRALSITPKGTVKHIHKTVSHV</sequence>
<accession>A0A894KPJ3</accession>
<organism evidence="2">
    <name type="scientific">Lobuck virus</name>
    <dbReference type="NCBI Taxonomy" id="2800925"/>
    <lineage>
        <taxon>Viruses</taxon>
        <taxon>Riboviria</taxon>
    </lineage>
</organism>
<evidence type="ECO:0000256" key="1">
    <source>
        <dbReference type="ARBA" id="ARBA00014071"/>
    </source>
</evidence>
<dbReference type="Pfam" id="PF01718">
    <property type="entry name" value="Orbi_NS1"/>
    <property type="match status" value="1"/>
</dbReference>
<reference evidence="2" key="1">
    <citation type="journal article" date="2020" name="bioRxiv">
        <title>Single mosquito metatranscriptomics identifies vectors, emerging pathogens and reservoirs in one assay.</title>
        <authorList>
            <person name="Batson J."/>
            <person name="Dudas G."/>
            <person name="Haas-Stapleton E."/>
            <person name="Kistler A.L."/>
            <person name="Li L.M."/>
            <person name="Logan P."/>
            <person name="Ratnasiri K."/>
            <person name="Retallack H."/>
        </authorList>
    </citation>
    <scope>NUCLEOTIDE SEQUENCE</scope>
    <source>
        <strain evidence="2">CMS001_012_ALCO</strain>
    </source>
</reference>
<dbReference type="InterPro" id="IPR002630">
    <property type="entry name" value="Orbi_NS1"/>
</dbReference>
<proteinExistence type="predicted"/>
<dbReference type="EMBL" id="MW434762">
    <property type="protein sequence ID" value="QRW41812.1"/>
    <property type="molecule type" value="Genomic_RNA"/>
</dbReference>